<proteinExistence type="predicted"/>
<dbReference type="RefSeq" id="WP_190470089.1">
    <property type="nucleotide sequence ID" value="NZ_JACJPW010000075.1"/>
</dbReference>
<reference evidence="1" key="2">
    <citation type="submission" date="2020-08" db="EMBL/GenBank/DDBJ databases">
        <authorList>
            <person name="Chen M."/>
            <person name="Teng W."/>
            <person name="Zhao L."/>
            <person name="Hu C."/>
            <person name="Zhou Y."/>
            <person name="Han B."/>
            <person name="Song L."/>
            <person name="Shu W."/>
        </authorList>
    </citation>
    <scope>NUCLEOTIDE SEQUENCE</scope>
    <source>
        <strain evidence="1">FACHB-1375</strain>
    </source>
</reference>
<reference evidence="1" key="1">
    <citation type="journal article" date="2015" name="ISME J.">
        <title>Draft Genome Sequence of Streptomyces incarnatus NRRL8089, which Produces the Nucleoside Antibiotic Sinefungin.</title>
        <authorList>
            <person name="Oshima K."/>
            <person name="Hattori M."/>
            <person name="Shimizu H."/>
            <person name="Fukuda K."/>
            <person name="Nemoto M."/>
            <person name="Inagaki K."/>
            <person name="Tamura T."/>
        </authorList>
    </citation>
    <scope>NUCLEOTIDE SEQUENCE</scope>
    <source>
        <strain evidence="1">FACHB-1375</strain>
    </source>
</reference>
<evidence type="ECO:0000313" key="2">
    <source>
        <dbReference type="Proteomes" id="UP000641646"/>
    </source>
</evidence>
<dbReference type="AlphaFoldDB" id="A0A926ZIL9"/>
<name>A0A926ZIL9_9CYAN</name>
<dbReference type="EMBL" id="JACJPW010000075">
    <property type="protein sequence ID" value="MBD2184190.1"/>
    <property type="molecule type" value="Genomic_DNA"/>
</dbReference>
<protein>
    <submittedName>
        <fullName evidence="1">Uncharacterized protein</fullName>
    </submittedName>
</protein>
<organism evidence="1 2">
    <name type="scientific">Aerosakkonema funiforme FACHB-1375</name>
    <dbReference type="NCBI Taxonomy" id="2949571"/>
    <lineage>
        <taxon>Bacteria</taxon>
        <taxon>Bacillati</taxon>
        <taxon>Cyanobacteriota</taxon>
        <taxon>Cyanophyceae</taxon>
        <taxon>Oscillatoriophycideae</taxon>
        <taxon>Aerosakkonematales</taxon>
        <taxon>Aerosakkonemataceae</taxon>
        <taxon>Aerosakkonema</taxon>
    </lineage>
</organism>
<dbReference type="Proteomes" id="UP000641646">
    <property type="component" value="Unassembled WGS sequence"/>
</dbReference>
<evidence type="ECO:0000313" key="1">
    <source>
        <dbReference type="EMBL" id="MBD2184190.1"/>
    </source>
</evidence>
<gene>
    <name evidence="1" type="ORF">H6G03_24485</name>
</gene>
<keyword evidence="2" id="KW-1185">Reference proteome</keyword>
<accession>A0A926ZIL9</accession>
<sequence length="211" mass="23347">MNWHKIRQIRIGAIALCTAALVQFTKTVNSGEPSLRLNSIGGVRVGNIEYRTSETVPDAKLERAILRDHLTDYTPTDPQNYVRYYYNRIDLNGDNQPEVVVYLVGSYVCGSGGCNALIYTTVEQDYQLLSKHTLVNPPILVTTQRTSGWKNLVFLVGGGGVTPGYRLMRFNGRSYPFNPSVQPAVRAHTTLTGIGLLSDTFASPGIKIKPR</sequence>
<comment type="caution">
    <text evidence="1">The sequence shown here is derived from an EMBL/GenBank/DDBJ whole genome shotgun (WGS) entry which is preliminary data.</text>
</comment>